<dbReference type="Proteomes" id="UP000234342">
    <property type="component" value="Unassembled WGS sequence"/>
</dbReference>
<accession>A0A2H1IWH5</accession>
<name>A0A2H1IWH5_9MICO</name>
<organism evidence="2 3">
    <name type="scientific">Brevibacterium antiquum</name>
    <dbReference type="NCBI Taxonomy" id="234835"/>
    <lineage>
        <taxon>Bacteria</taxon>
        <taxon>Bacillati</taxon>
        <taxon>Actinomycetota</taxon>
        <taxon>Actinomycetes</taxon>
        <taxon>Micrococcales</taxon>
        <taxon>Brevibacteriaceae</taxon>
        <taxon>Brevibacterium</taxon>
    </lineage>
</organism>
<evidence type="ECO:0000313" key="3">
    <source>
        <dbReference type="Proteomes" id="UP000234342"/>
    </source>
</evidence>
<dbReference type="PROSITE" id="PS51257">
    <property type="entry name" value="PROKAR_LIPOPROTEIN"/>
    <property type="match status" value="1"/>
</dbReference>
<reference evidence="3" key="1">
    <citation type="submission" date="2017-03" db="EMBL/GenBank/DDBJ databases">
        <authorList>
            <person name="Monnet C."/>
        </authorList>
    </citation>
    <scope>NUCLEOTIDE SEQUENCE [LARGE SCALE GENOMIC DNA]</scope>
    <source>
        <strain evidence="3">P10</strain>
    </source>
</reference>
<dbReference type="RefSeq" id="WP_145998048.1">
    <property type="nucleotide sequence ID" value="NZ_FXZE01000004.1"/>
</dbReference>
<sequence>MKTGLGGRIRYRTTTSIALTAALALPLVLSGCDDHSPVAAPTSTLPAKDPTAASPTADPRPTIPEYETELDLSSEETEAIEGALAAFEGYIATINRVFSSGGKDNRNPDKFARDDSLESLESEAQSMRSKGQYMAGVYKVYDVQIESVGLPDSDSGDNTVTILFCTRDSDWSVVSQGESLPSVAPRGITMQHVVNKVDGEWKVANQYLRSKECEHV</sequence>
<evidence type="ECO:0000313" key="2">
    <source>
        <dbReference type="EMBL" id="SMX79546.1"/>
    </source>
</evidence>
<feature type="region of interest" description="Disordered" evidence="1">
    <location>
        <begin position="40"/>
        <end position="64"/>
    </location>
</feature>
<proteinExistence type="predicted"/>
<gene>
    <name evidence="2" type="ORF">BANT10_01367</name>
</gene>
<dbReference type="EMBL" id="FXZE01000004">
    <property type="protein sequence ID" value="SMX79546.1"/>
    <property type="molecule type" value="Genomic_DNA"/>
</dbReference>
<evidence type="ECO:0000256" key="1">
    <source>
        <dbReference type="SAM" id="MobiDB-lite"/>
    </source>
</evidence>
<protein>
    <submittedName>
        <fullName evidence="2">Uncharacterized protein</fullName>
    </submittedName>
</protein>
<dbReference type="AlphaFoldDB" id="A0A2H1IWH5"/>
<keyword evidence="3" id="KW-1185">Reference proteome</keyword>